<evidence type="ECO:0000259" key="2">
    <source>
        <dbReference type="SMART" id="SM00646"/>
    </source>
</evidence>
<name>A0A2W5T2W1_9CORY</name>
<evidence type="ECO:0000256" key="1">
    <source>
        <dbReference type="ARBA" id="ARBA00022801"/>
    </source>
</evidence>
<dbReference type="InterPro" id="IPR002508">
    <property type="entry name" value="MurNAc-LAA_cat"/>
</dbReference>
<dbReference type="SMART" id="SM00646">
    <property type="entry name" value="Ami_3"/>
    <property type="match status" value="1"/>
</dbReference>
<dbReference type="AlphaFoldDB" id="A0A2W5T2W1"/>
<keyword evidence="1" id="KW-0378">Hydrolase</keyword>
<dbReference type="GO" id="GO:0008745">
    <property type="term" value="F:N-acetylmuramoyl-L-alanine amidase activity"/>
    <property type="evidence" value="ECO:0007669"/>
    <property type="project" value="InterPro"/>
</dbReference>
<sequence length="392" mass="43412">MEENLQVGDKSPRVAEVRTILTNVGLLKHPVSEHTSTDQWADGDDDFDYELQSALRAFQQQRGVLADGVINDHTLRLLREATYSLGARVLLYDPSSPMQGDDVAQLQSHLQELGFYSSQIDGQFSRDTYSALKNYQRDYGLTVDGVCGPDTLKALSYLGRSITGGSRAAIQERETVRAAGPQLSGKRIVIDPGLGLSMPGHVVRGPYGELTEEEILWDIATRLEGRMVATGIETIISRPRQTNSTDSERADIANAFGADLVISLRCDWYHNERAEGCASFYFGSPRGHSSITGELLSGYIQREIVARTPLQNCRNHARTWDVLRLTSMPTVEIVLGYLSNPHDTAVLVDPNYRDVITEAMLIAVKRLYLADNDDQPTGTFTFSELLELESQG</sequence>
<dbReference type="PANTHER" id="PTHR30404:SF0">
    <property type="entry name" value="N-ACETYLMURAMOYL-L-ALANINE AMIDASE AMIC"/>
    <property type="match status" value="1"/>
</dbReference>
<proteinExistence type="predicted"/>
<dbReference type="GO" id="GO:0030288">
    <property type="term" value="C:outer membrane-bounded periplasmic space"/>
    <property type="evidence" value="ECO:0007669"/>
    <property type="project" value="TreeGrafter"/>
</dbReference>
<reference evidence="3 4" key="1">
    <citation type="submission" date="2017-08" db="EMBL/GenBank/DDBJ databases">
        <title>Infants hospitalized years apart are colonized by the same room-sourced microbial strains.</title>
        <authorList>
            <person name="Brooks B."/>
            <person name="Olm M.R."/>
            <person name="Firek B.A."/>
            <person name="Baker R."/>
            <person name="Thomas B.C."/>
            <person name="Morowitz M.J."/>
            <person name="Banfield J.F."/>
        </authorList>
    </citation>
    <scope>NUCLEOTIDE SEQUENCE [LARGE SCALE GENOMIC DNA]</scope>
    <source>
        <strain evidence="3">S2_003_000_R1_3</strain>
    </source>
</reference>
<accession>A0A2W5T2W1</accession>
<dbReference type="Proteomes" id="UP000249432">
    <property type="component" value="Unassembled WGS sequence"/>
</dbReference>
<dbReference type="EMBL" id="QFRA01000005">
    <property type="protein sequence ID" value="PZR05705.1"/>
    <property type="molecule type" value="Genomic_DNA"/>
</dbReference>
<evidence type="ECO:0000313" key="4">
    <source>
        <dbReference type="Proteomes" id="UP000249432"/>
    </source>
</evidence>
<dbReference type="Gene3D" id="3.40.630.40">
    <property type="entry name" value="Zn-dependent exopeptidases"/>
    <property type="match status" value="1"/>
</dbReference>
<organism evidence="3 4">
    <name type="scientific">Corynebacterium kroppenstedtii</name>
    <dbReference type="NCBI Taxonomy" id="161879"/>
    <lineage>
        <taxon>Bacteria</taxon>
        <taxon>Bacillati</taxon>
        <taxon>Actinomycetota</taxon>
        <taxon>Actinomycetes</taxon>
        <taxon>Mycobacteriales</taxon>
        <taxon>Corynebacteriaceae</taxon>
        <taxon>Corynebacterium</taxon>
    </lineage>
</organism>
<dbReference type="InterPro" id="IPR036365">
    <property type="entry name" value="PGBD-like_sf"/>
</dbReference>
<dbReference type="CDD" id="cd02696">
    <property type="entry name" value="MurNAc-LAA"/>
    <property type="match status" value="1"/>
</dbReference>
<feature type="domain" description="MurNAc-LAA" evidence="2">
    <location>
        <begin position="250"/>
        <end position="365"/>
    </location>
</feature>
<dbReference type="InterPro" id="IPR036366">
    <property type="entry name" value="PGBDSf"/>
</dbReference>
<dbReference type="GO" id="GO:0009253">
    <property type="term" value="P:peptidoglycan catabolic process"/>
    <property type="evidence" value="ECO:0007669"/>
    <property type="project" value="InterPro"/>
</dbReference>
<protein>
    <submittedName>
        <fullName evidence="3">N-acetylmuramoyl-L-alanine amidase</fullName>
    </submittedName>
</protein>
<gene>
    <name evidence="3" type="ORF">DI525_03405</name>
</gene>
<comment type="caution">
    <text evidence="3">The sequence shown here is derived from an EMBL/GenBank/DDBJ whole genome shotgun (WGS) entry which is preliminary data.</text>
</comment>
<dbReference type="Pfam" id="PF01471">
    <property type="entry name" value="PG_binding_1"/>
    <property type="match status" value="2"/>
</dbReference>
<dbReference type="SUPFAM" id="SSF47090">
    <property type="entry name" value="PGBD-like"/>
    <property type="match status" value="2"/>
</dbReference>
<dbReference type="RefSeq" id="WP_303734394.1">
    <property type="nucleotide sequence ID" value="NZ_CAKZHK010000010.1"/>
</dbReference>
<dbReference type="Pfam" id="PF01520">
    <property type="entry name" value="Amidase_3"/>
    <property type="match status" value="1"/>
</dbReference>
<dbReference type="InterPro" id="IPR050695">
    <property type="entry name" value="N-acetylmuramoyl_amidase_3"/>
</dbReference>
<dbReference type="SUPFAM" id="SSF53187">
    <property type="entry name" value="Zn-dependent exopeptidases"/>
    <property type="match status" value="1"/>
</dbReference>
<dbReference type="PANTHER" id="PTHR30404">
    <property type="entry name" value="N-ACETYLMURAMOYL-L-ALANINE AMIDASE"/>
    <property type="match status" value="1"/>
</dbReference>
<dbReference type="InterPro" id="IPR002477">
    <property type="entry name" value="Peptidoglycan-bd-like"/>
</dbReference>
<dbReference type="Gene3D" id="1.10.101.10">
    <property type="entry name" value="PGBD-like superfamily/PGBD"/>
    <property type="match status" value="2"/>
</dbReference>
<evidence type="ECO:0000313" key="3">
    <source>
        <dbReference type="EMBL" id="PZR05705.1"/>
    </source>
</evidence>